<protein>
    <submittedName>
        <fullName evidence="1">Kinase</fullName>
    </submittedName>
</protein>
<dbReference type="Pfam" id="PF13671">
    <property type="entry name" value="AAA_33"/>
    <property type="match status" value="1"/>
</dbReference>
<keyword evidence="1" id="KW-0418">Kinase</keyword>
<accession>A0A927NCY1</accession>
<dbReference type="PANTHER" id="PTHR37807:SF3">
    <property type="entry name" value="OS07G0160300 PROTEIN"/>
    <property type="match status" value="1"/>
</dbReference>
<keyword evidence="1" id="KW-0808">Transferase</keyword>
<name>A0A927NCY1_9ACTN</name>
<dbReference type="InterPro" id="IPR027417">
    <property type="entry name" value="P-loop_NTPase"/>
</dbReference>
<proteinExistence type="predicted"/>
<evidence type="ECO:0000313" key="2">
    <source>
        <dbReference type="Proteomes" id="UP000638648"/>
    </source>
</evidence>
<keyword evidence="2" id="KW-1185">Reference proteome</keyword>
<dbReference type="EMBL" id="JADBEM010000001">
    <property type="protein sequence ID" value="MBE1612550.1"/>
    <property type="molecule type" value="Genomic_DNA"/>
</dbReference>
<dbReference type="SUPFAM" id="SSF52540">
    <property type="entry name" value="P-loop containing nucleoside triphosphate hydrolases"/>
    <property type="match status" value="1"/>
</dbReference>
<dbReference type="AlphaFoldDB" id="A0A927NCY1"/>
<dbReference type="Gene3D" id="3.40.50.300">
    <property type="entry name" value="P-loop containing nucleotide triphosphate hydrolases"/>
    <property type="match status" value="1"/>
</dbReference>
<dbReference type="Proteomes" id="UP000638648">
    <property type="component" value="Unassembled WGS sequence"/>
</dbReference>
<dbReference type="GO" id="GO:0016301">
    <property type="term" value="F:kinase activity"/>
    <property type="evidence" value="ECO:0007669"/>
    <property type="project" value="UniProtKB-KW"/>
</dbReference>
<evidence type="ECO:0000313" key="1">
    <source>
        <dbReference type="EMBL" id="MBE1612550.1"/>
    </source>
</evidence>
<comment type="caution">
    <text evidence="1">The sequence shown here is derived from an EMBL/GenBank/DDBJ whole genome shotgun (WGS) entry which is preliminary data.</text>
</comment>
<reference evidence="1" key="1">
    <citation type="submission" date="2020-10" db="EMBL/GenBank/DDBJ databases">
        <title>Sequencing the genomes of 1000 actinobacteria strains.</title>
        <authorList>
            <person name="Klenk H.-P."/>
        </authorList>
    </citation>
    <scope>NUCLEOTIDE SEQUENCE</scope>
    <source>
        <strain evidence="1">DSM 45354</strain>
    </source>
</reference>
<dbReference type="PANTHER" id="PTHR37807">
    <property type="entry name" value="OS07G0160300 PROTEIN"/>
    <property type="match status" value="1"/>
</dbReference>
<organism evidence="1 2">
    <name type="scientific">Actinopolymorpha pittospori</name>
    <dbReference type="NCBI Taxonomy" id="648752"/>
    <lineage>
        <taxon>Bacteria</taxon>
        <taxon>Bacillati</taxon>
        <taxon>Actinomycetota</taxon>
        <taxon>Actinomycetes</taxon>
        <taxon>Propionibacteriales</taxon>
        <taxon>Actinopolymorphaceae</taxon>
        <taxon>Actinopolymorpha</taxon>
    </lineage>
</organism>
<gene>
    <name evidence="1" type="ORF">HEB94_009398</name>
</gene>
<sequence length="209" mass="22702">MTRENDGAVGGQRSGGLFLLQMAGQSGMGKSTIAGHLASQTGAAVLDLDIMKSTALDVGLEWDVAGRLGFELSWSLADSLLANGTSVILDSPCRFERIIEETTRIAQRRAAAYCFIECVMPDTDELRQRLRSRPRLRSQMVDVGVSSSDAPAQRTVAAQVRANGAAVLDTKYPAGPWLQLDTTQEPRRCFELALGYLRERRAVGVLTDE</sequence>
<dbReference type="RefSeq" id="WP_192755578.1">
    <property type="nucleotide sequence ID" value="NZ_BAABJL010000194.1"/>
</dbReference>